<dbReference type="WBParaSite" id="maker-PairedContig_1207-snap-gene-0.29-mRNA-1">
    <property type="protein sequence ID" value="maker-PairedContig_1207-snap-gene-0.29-mRNA-1"/>
    <property type="gene ID" value="maker-PairedContig_1207-snap-gene-0.29"/>
</dbReference>
<proteinExistence type="predicted"/>
<evidence type="ECO:0000313" key="2">
    <source>
        <dbReference type="WBParaSite" id="maker-PairedContig_1207-snap-gene-0.29-mRNA-1"/>
    </source>
</evidence>
<accession>A0A1I8EBI7</accession>
<organism evidence="2">
    <name type="scientific">Wuchereria bancrofti</name>
    <dbReference type="NCBI Taxonomy" id="6293"/>
    <lineage>
        <taxon>Eukaryota</taxon>
        <taxon>Metazoa</taxon>
        <taxon>Ecdysozoa</taxon>
        <taxon>Nematoda</taxon>
        <taxon>Chromadorea</taxon>
        <taxon>Rhabditida</taxon>
        <taxon>Spirurina</taxon>
        <taxon>Spiruromorpha</taxon>
        <taxon>Filarioidea</taxon>
        <taxon>Onchocercidae</taxon>
        <taxon>Wuchereria</taxon>
    </lineage>
</organism>
<feature type="region of interest" description="Disordered" evidence="1">
    <location>
        <begin position="1"/>
        <end position="20"/>
    </location>
</feature>
<evidence type="ECO:0000256" key="1">
    <source>
        <dbReference type="SAM" id="MobiDB-lite"/>
    </source>
</evidence>
<reference evidence="2" key="1">
    <citation type="submission" date="2016-11" db="UniProtKB">
        <authorList>
            <consortium name="WormBaseParasite"/>
        </authorList>
    </citation>
    <scope>IDENTIFICATION</scope>
    <source>
        <strain evidence="2">pt0022</strain>
    </source>
</reference>
<protein>
    <submittedName>
        <fullName evidence="2">Uncharacterized protein</fullName>
    </submittedName>
</protein>
<sequence>MDESVAQSPEQQIITRASVTSAIPTTDHNDAYLGKSISSELLKSCKAKQIEIHGRSVSGNNIKPAV</sequence>
<name>A0A1I8EBI7_WUCBA</name>
<dbReference type="AlphaFoldDB" id="A0A1I8EBI7"/>